<dbReference type="OrthoDB" id="551813at2759"/>
<keyword evidence="5" id="KW-1185">Reference proteome</keyword>
<comment type="caution">
    <text evidence="4">The sequence shown here is derived from an EMBL/GenBank/DDBJ whole genome shotgun (WGS) entry which is preliminary data.</text>
</comment>
<feature type="transmembrane region" description="Helical" evidence="2">
    <location>
        <begin position="1765"/>
        <end position="1798"/>
    </location>
</feature>
<feature type="compositionally biased region" description="Gly residues" evidence="1">
    <location>
        <begin position="289"/>
        <end position="299"/>
    </location>
</feature>
<evidence type="ECO:0000256" key="3">
    <source>
        <dbReference type="SAM" id="SignalP"/>
    </source>
</evidence>
<keyword evidence="2" id="KW-0472">Membrane</keyword>
<feature type="region of interest" description="Disordered" evidence="1">
    <location>
        <begin position="861"/>
        <end position="1192"/>
    </location>
</feature>
<feature type="transmembrane region" description="Helical" evidence="2">
    <location>
        <begin position="699"/>
        <end position="721"/>
    </location>
</feature>
<feature type="signal peptide" evidence="3">
    <location>
        <begin position="1"/>
        <end position="22"/>
    </location>
</feature>
<sequence>MKLRSVLALVLVLCISRHGVVAQQSSPPPPPLASSKANESDDLAAYTRGLLVQNLTVLGQVLRIPTSLFRNHRCQVVYLGNPDWATLELEAQLVSATTSASAAVCPPGGPQLQAFAAYVDGYRVPAEAKSGVTLSYNAAPWAAVVSSQSRGGGGTAGSPPPPALSGGGVAGRLRRRLFSFSLSNITNPTLRNAWLSFQSAYDNARSQALATQELLTRGRAAAPGPDGPLAKPVLAASRKGASVATVSGYSHGAMADLDDAIEVVRAAGSSSSSGSGVSGVSGVSASAGSGDGTSGGSSGASGVPLTRYRIMSDRARVYRAPEDDCLSLVTRKGRPLSTVAASSGAASSGAPIAGTVLGQASANATTTFTQDSCFVTQVAVYIYNPCAPLDPANISASATASTGSSSTTTTNSGSSSNAVPAGLSGGAQRLSGMVDAALAQSAPEVNATDAGGGYVVVVVRYWPYSSCIRRGADTLADVSLQVMVFAALAFGWLLLFLLLPSLYRLFLEFPIRLLMHGIRKLLGRNDKLKPLKPGLHSHKTHRGFALPPALAVVVGPVLALRKRLLYAVATVHYSDGQSRWLQVCVISNVALSIGIAVYSPRLAPPLEHFVPPLALAISRNADAVAALQYFVDIVAFSSFMGTLGYLSMLANYNSPVNEYYRPQCIISAFFMLLADVLMLLQLVSLLSQWDYLQPSPFPYLPLVVFQCINLAAANVLQGIIFSKRHDQHNMSIYAAYQEARRNRKQALADARAEKRAAFKAERLQAKNKAAAGRRRSEGEGGEGWDGSAGTGSDSAADDRDVWMVVGPGAGAAGASVPRPSEDVNAGVVDFRRHRNRESRPSDGALAARGAVAAAAAAAAAGAARSDAQPPSSDPEEEEEAALLAARANSRRRHAADAAAQAELSVSPSGDRHAGGRHGTQATRSSSRRRGNTAAGGGGGTRRGGADDYGAGEGLDDEAECHGGDADWGTSPLRRHTSGGVAGGRGRSGGAGAGAGAGAAAGSEEEKEEHDPAALHSRPRRRLLGGDGPGPLGEGREWRRSHEALSEDDDADEHLLGAGAAVKRGTDGSSGSGVALLPKASSGRKSRRANDHPSNAHPQSHQLQPSGASAGLDRKRANGRPAGGAAPPDAAGRPPAYPHSHAQPHARGAAHSAAAADAAALKHSGSGGGWDHVPRAGSGRRLLGGSSFGEDSSGHRSLFGKLAQEAAAATAATGPLAVGKNAGAASLHGSEEQEVAQHQHHKRPLKHASTYSGGALQGREGYGGANGHGGGKASAARDARARSAPGHKANSGLSAAGSLTRDRSTGKSGAGKGGAQWGWMGANLSDSSDSDRSGSGGSGRGSHAGGVKGILTWPLRQARKVWCAVREAHGFRYPAWLLAALLVSGYMVVFQYGRALQWSDTLGTCFEDPGACLSGTLGRYVRFASAAFGRSAQQRLLDSLNSLLATQPALTDLLEGALGGNSTSSNFSLPLFAGGNGSSGGSADGGFSGLLANLTGLIPGLSTDATDALTTSLNFTEVVSAALNQTLGGNSGGGGGSINGTLGGNVTSGSNSSTGGSNSTALAALLTPSFSAALEAQLALALENRLRGLAGRLNGSVAAAAASNTSSDQTAALRAGALSALSTTLGTLYDTVNSTARFVGRTMEVSQEIVVWRTGLVNRFRWSSVLGFTLGLMLGLSTLVQTAASFQRAVRNATTLRVMRRLFGCVGVGADGAAAGGTAGMGLGGGSLSRRGQGQGHGGGGRGAGVASLVSVEDSLLANRAMKTSVSLVVFFFGVLMSTAVIQLYMVGVLLSTLLAVLFHPWTWDYLVPNYWLYGVAVAAVFVLNKYVLIGYLGDAFLSNGDHIYRPAAWLAFTFIMSITNLVIGLLLAVYRIVLLLLTTVVALGKLEVTIFTFATYLDLPHNSFLAGLHMHESMSRFHDPIYLPGPRGRAHRRWRKLRDTVRKLGPEQLRLLATLGRPKEVQAVLDHVVIDMQAARQLATASHRPPTTADGAAPLPAGETARPSMDVHGWAAAAAAAGGGSLAAGSRALASGSRPLATGSKPIAPSRFSRPTAGAAAGVATPFGGAAAHAAAAVAEDGGDSSQPQDGGGSHTRRRAALGPHGSRDGSLRRGAVERTSGPGAAAAIHANAAAHFGHGGAQQALHAEERVSASGGGARARNAAAGAHRGQREDDRQEGDSGSASDVAPARRRQAAAAHAPAAPAAAAAAGVRRERGHAHAGAAHERAGRLAAHHAADEADEAEQEEEEPEPAVDEAAAARRARHARETKRRGHRRSRHREEEEQPLTAPGPEGEGEEQGEEDEAPEPVPAGVRSPRHRRGAGRFAGPSAAPARSPASGRGRRLLYDDADD</sequence>
<organism evidence="4 5">
    <name type="scientific">Chlamydomonas schloesseri</name>
    <dbReference type="NCBI Taxonomy" id="2026947"/>
    <lineage>
        <taxon>Eukaryota</taxon>
        <taxon>Viridiplantae</taxon>
        <taxon>Chlorophyta</taxon>
        <taxon>core chlorophytes</taxon>
        <taxon>Chlorophyceae</taxon>
        <taxon>CS clade</taxon>
        <taxon>Chlamydomonadales</taxon>
        <taxon>Chlamydomonadaceae</taxon>
        <taxon>Chlamydomonas</taxon>
    </lineage>
</organism>
<feature type="compositionally biased region" description="Low complexity" evidence="1">
    <location>
        <begin position="2156"/>
        <end position="2165"/>
    </location>
</feature>
<feature type="compositionally biased region" description="Basic and acidic residues" evidence="1">
    <location>
        <begin position="2102"/>
        <end position="2113"/>
    </location>
</feature>
<reference evidence="4" key="1">
    <citation type="journal article" date="2020" name="bioRxiv">
        <title>Comparative genomics of Chlamydomonas.</title>
        <authorList>
            <person name="Craig R.J."/>
            <person name="Hasan A.R."/>
            <person name="Ness R.W."/>
            <person name="Keightley P.D."/>
        </authorList>
    </citation>
    <scope>NUCLEOTIDE SEQUENCE</scope>
    <source>
        <strain evidence="4">CCAP 11/173</strain>
    </source>
</reference>
<evidence type="ECO:0000256" key="1">
    <source>
        <dbReference type="SAM" id="MobiDB-lite"/>
    </source>
</evidence>
<feature type="compositionally biased region" description="Basic and acidic residues" evidence="1">
    <location>
        <begin position="1033"/>
        <end position="1044"/>
    </location>
</feature>
<name>A0A836B847_9CHLO</name>
<feature type="transmembrane region" description="Helical" evidence="2">
    <location>
        <begin position="1849"/>
        <end position="1870"/>
    </location>
</feature>
<feature type="compositionally biased region" description="Gly residues" evidence="1">
    <location>
        <begin position="1333"/>
        <end position="1342"/>
    </location>
</feature>
<feature type="chain" id="PRO_5032723524" description="Polycystin cation channel PKD1/PKD2 domain-containing protein" evidence="3">
    <location>
        <begin position="23"/>
        <end position="2348"/>
    </location>
</feature>
<keyword evidence="3" id="KW-0732">Signal</keyword>
<feature type="transmembrane region" description="Helical" evidence="2">
    <location>
        <begin position="1810"/>
        <end position="1837"/>
    </location>
</feature>
<feature type="transmembrane region" description="Helical" evidence="2">
    <location>
        <begin position="478"/>
        <end position="498"/>
    </location>
</feature>
<feature type="compositionally biased region" description="Low complexity" evidence="1">
    <location>
        <begin position="2074"/>
        <end position="2085"/>
    </location>
</feature>
<feature type="region of interest" description="Disordered" evidence="1">
    <location>
        <begin position="1221"/>
        <end position="1342"/>
    </location>
</feature>
<feature type="compositionally biased region" description="Low complexity" evidence="1">
    <location>
        <begin position="2320"/>
        <end position="2336"/>
    </location>
</feature>
<feature type="region of interest" description="Disordered" evidence="1">
    <location>
        <begin position="2074"/>
        <end position="2119"/>
    </location>
</feature>
<evidence type="ECO:0000256" key="2">
    <source>
        <dbReference type="SAM" id="Phobius"/>
    </source>
</evidence>
<feature type="compositionally biased region" description="Basic residues" evidence="1">
    <location>
        <begin position="2258"/>
        <end position="2275"/>
    </location>
</feature>
<feature type="region of interest" description="Disordered" evidence="1">
    <location>
        <begin position="397"/>
        <end position="418"/>
    </location>
</feature>
<proteinExistence type="predicted"/>
<feature type="region of interest" description="Disordered" evidence="1">
    <location>
        <begin position="1979"/>
        <end position="2003"/>
    </location>
</feature>
<feature type="compositionally biased region" description="Low complexity" evidence="1">
    <location>
        <begin position="861"/>
        <end position="870"/>
    </location>
</feature>
<feature type="compositionally biased region" description="Acidic residues" evidence="1">
    <location>
        <begin position="2236"/>
        <end position="2251"/>
    </location>
</feature>
<feature type="region of interest" description="Disordered" evidence="1">
    <location>
        <begin position="2136"/>
        <end position="2348"/>
    </location>
</feature>
<dbReference type="PANTHER" id="PTHR40903:SF1">
    <property type="entry name" value="HYPHALLY REGULATED CELL WALL PROTEIN 3"/>
    <property type="match status" value="1"/>
</dbReference>
<evidence type="ECO:0000313" key="4">
    <source>
        <dbReference type="EMBL" id="KAG2450293.1"/>
    </source>
</evidence>
<feature type="compositionally biased region" description="Gly residues" evidence="1">
    <location>
        <begin position="1259"/>
        <end position="1271"/>
    </location>
</feature>
<dbReference type="Proteomes" id="UP000613740">
    <property type="component" value="Unassembled WGS sequence"/>
</dbReference>
<feature type="transmembrane region" description="Helical" evidence="2">
    <location>
        <begin position="629"/>
        <end position="652"/>
    </location>
</feature>
<feature type="compositionally biased region" description="Gly residues" evidence="1">
    <location>
        <begin position="979"/>
        <end position="998"/>
    </location>
</feature>
<dbReference type="PANTHER" id="PTHR40903">
    <property type="entry name" value="GLYCINE-RICH CELL WALL STRUCTURAL PROTEIN 1-LIKE"/>
    <property type="match status" value="1"/>
</dbReference>
<feature type="region of interest" description="Disordered" evidence="1">
    <location>
        <begin position="269"/>
        <end position="303"/>
    </location>
</feature>
<dbReference type="EMBL" id="JAEHOD010000011">
    <property type="protein sequence ID" value="KAG2450293.1"/>
    <property type="molecule type" value="Genomic_DNA"/>
</dbReference>
<protein>
    <recommendedName>
        <fullName evidence="6">Polycystin cation channel PKD1/PKD2 domain-containing protein</fullName>
    </recommendedName>
</protein>
<feature type="compositionally biased region" description="Low complexity" evidence="1">
    <location>
        <begin position="1142"/>
        <end position="1162"/>
    </location>
</feature>
<keyword evidence="2" id="KW-0812">Transmembrane</keyword>
<feature type="compositionally biased region" description="Low complexity" evidence="1">
    <location>
        <begin position="269"/>
        <end position="288"/>
    </location>
</feature>
<accession>A0A836B847</accession>
<evidence type="ECO:0008006" key="6">
    <source>
        <dbReference type="Google" id="ProtNLM"/>
    </source>
</evidence>
<feature type="compositionally biased region" description="Low complexity" evidence="1">
    <location>
        <begin position="2192"/>
        <end position="2208"/>
    </location>
</feature>
<evidence type="ECO:0000313" key="5">
    <source>
        <dbReference type="Proteomes" id="UP000613740"/>
    </source>
</evidence>
<feature type="transmembrane region" description="Helical" evidence="2">
    <location>
        <begin position="1876"/>
        <end position="1897"/>
    </location>
</feature>
<feature type="region of interest" description="Disordered" evidence="1">
    <location>
        <begin position="764"/>
        <end position="797"/>
    </location>
</feature>
<feature type="compositionally biased region" description="Low complexity" evidence="1">
    <location>
        <begin position="1118"/>
        <end position="1133"/>
    </location>
</feature>
<feature type="compositionally biased region" description="Acidic residues" evidence="1">
    <location>
        <begin position="2291"/>
        <end position="2303"/>
    </location>
</feature>
<feature type="compositionally biased region" description="Gly residues" evidence="1">
    <location>
        <begin position="933"/>
        <end position="942"/>
    </location>
</feature>
<keyword evidence="2" id="KW-1133">Transmembrane helix</keyword>
<feature type="compositionally biased region" description="Polar residues" evidence="1">
    <location>
        <begin position="1091"/>
        <end position="1106"/>
    </location>
</feature>
<feature type="transmembrane region" description="Helical" evidence="2">
    <location>
        <begin position="1659"/>
        <end position="1679"/>
    </location>
</feature>
<gene>
    <name evidence="4" type="ORF">HYH02_004800</name>
</gene>
<feature type="compositionally biased region" description="Basic and acidic residues" evidence="1">
    <location>
        <begin position="2167"/>
        <end position="2176"/>
    </location>
</feature>
<feature type="compositionally biased region" description="Low complexity" evidence="1">
    <location>
        <begin position="1316"/>
        <end position="1326"/>
    </location>
</feature>
<feature type="transmembrane region" description="Helical" evidence="2">
    <location>
        <begin position="664"/>
        <end position="687"/>
    </location>
</feature>